<accession>A0A6A4W018</accession>
<evidence type="ECO:0000313" key="2">
    <source>
        <dbReference type="EMBL" id="KAF0295121.1"/>
    </source>
</evidence>
<proteinExistence type="predicted"/>
<comment type="caution">
    <text evidence="2">The sequence shown here is derived from an EMBL/GenBank/DDBJ whole genome shotgun (WGS) entry which is preliminary data.</text>
</comment>
<dbReference type="EMBL" id="VIIS01001636">
    <property type="protein sequence ID" value="KAF0295121.1"/>
    <property type="molecule type" value="Genomic_DNA"/>
</dbReference>
<sequence>MGDHLGDGPPSKRSKFGDGFGSSGLEPSGSNDMGVSLDFSSLEFSLPDELETAGAKLPGAPQYGAAPTAVSVSAGGPMVNGCARLGPHAST</sequence>
<evidence type="ECO:0000313" key="3">
    <source>
        <dbReference type="Proteomes" id="UP000440578"/>
    </source>
</evidence>
<evidence type="ECO:0000256" key="1">
    <source>
        <dbReference type="SAM" id="MobiDB-lite"/>
    </source>
</evidence>
<feature type="region of interest" description="Disordered" evidence="1">
    <location>
        <begin position="1"/>
        <end position="36"/>
    </location>
</feature>
<dbReference type="Proteomes" id="UP000440578">
    <property type="component" value="Unassembled WGS sequence"/>
</dbReference>
<name>A0A6A4W018_AMPAM</name>
<dbReference type="OrthoDB" id="899at2759"/>
<organism evidence="2 3">
    <name type="scientific">Amphibalanus amphitrite</name>
    <name type="common">Striped barnacle</name>
    <name type="synonym">Balanus amphitrite</name>
    <dbReference type="NCBI Taxonomy" id="1232801"/>
    <lineage>
        <taxon>Eukaryota</taxon>
        <taxon>Metazoa</taxon>
        <taxon>Ecdysozoa</taxon>
        <taxon>Arthropoda</taxon>
        <taxon>Crustacea</taxon>
        <taxon>Multicrustacea</taxon>
        <taxon>Cirripedia</taxon>
        <taxon>Thoracica</taxon>
        <taxon>Thoracicalcarea</taxon>
        <taxon>Balanomorpha</taxon>
        <taxon>Balanoidea</taxon>
        <taxon>Balanidae</taxon>
        <taxon>Amphibalaninae</taxon>
        <taxon>Amphibalanus</taxon>
    </lineage>
</organism>
<dbReference type="AlphaFoldDB" id="A0A6A4W018"/>
<gene>
    <name evidence="2" type="ORF">FJT64_007253</name>
</gene>
<keyword evidence="3" id="KW-1185">Reference proteome</keyword>
<protein>
    <submittedName>
        <fullName evidence="2">Uncharacterized protein</fullName>
    </submittedName>
</protein>
<reference evidence="2 3" key="1">
    <citation type="submission" date="2019-07" db="EMBL/GenBank/DDBJ databases">
        <title>Draft genome assembly of a fouling barnacle, Amphibalanus amphitrite (Darwin, 1854): The first reference genome for Thecostraca.</title>
        <authorList>
            <person name="Kim W."/>
        </authorList>
    </citation>
    <scope>NUCLEOTIDE SEQUENCE [LARGE SCALE GENOMIC DNA]</scope>
    <source>
        <strain evidence="2">SNU_AA5</strain>
        <tissue evidence="2">Soma without cirri and trophi</tissue>
    </source>
</reference>